<dbReference type="RefSeq" id="WP_379810040.1">
    <property type="nucleotide sequence ID" value="NZ_JBHUDF010000002.1"/>
</dbReference>
<keyword evidence="3" id="KW-1185">Reference proteome</keyword>
<reference evidence="2" key="1">
    <citation type="submission" date="2021-03" db="EMBL/GenBank/DDBJ databases">
        <title>Genomic Encyclopedia of Type Strains, Phase IV (KMG-IV): sequencing the most valuable type-strain genomes for metagenomic binning, comparative biology and taxonomic classification.</title>
        <authorList>
            <person name="Goeker M."/>
        </authorList>
    </citation>
    <scope>NUCLEOTIDE SEQUENCE</scope>
    <source>
        <strain evidence="2">DSM 26232</strain>
    </source>
</reference>
<evidence type="ECO:0000256" key="1">
    <source>
        <dbReference type="SAM" id="Phobius"/>
    </source>
</evidence>
<dbReference type="Proteomes" id="UP000823736">
    <property type="component" value="Unassembled WGS sequence"/>
</dbReference>
<gene>
    <name evidence="2" type="ORF">J2753_000764</name>
</gene>
<dbReference type="EMBL" id="JAGGLC010000001">
    <property type="protein sequence ID" value="MBP1986291.1"/>
    <property type="molecule type" value="Genomic_DNA"/>
</dbReference>
<dbReference type="AlphaFoldDB" id="A0A8T4GT73"/>
<accession>A0A8T4GT73</accession>
<proteinExistence type="predicted"/>
<evidence type="ECO:0000313" key="2">
    <source>
        <dbReference type="EMBL" id="MBP1986291.1"/>
    </source>
</evidence>
<comment type="caution">
    <text evidence="2">The sequence shown here is derived from an EMBL/GenBank/DDBJ whole genome shotgun (WGS) entry which is preliminary data.</text>
</comment>
<keyword evidence="1" id="KW-1133">Transmembrane helix</keyword>
<keyword evidence="1" id="KW-0472">Membrane</keyword>
<organism evidence="2 3">
    <name type="scientific">Halolamina salifodinae</name>
    <dbReference type="NCBI Taxonomy" id="1202767"/>
    <lineage>
        <taxon>Archaea</taxon>
        <taxon>Methanobacteriati</taxon>
        <taxon>Methanobacteriota</taxon>
        <taxon>Stenosarchaea group</taxon>
        <taxon>Halobacteria</taxon>
        <taxon>Halobacteriales</taxon>
        <taxon>Haloferacaceae</taxon>
    </lineage>
</organism>
<feature type="transmembrane region" description="Helical" evidence="1">
    <location>
        <begin position="45"/>
        <end position="68"/>
    </location>
</feature>
<protein>
    <submittedName>
        <fullName evidence="2">Putative membrane protein</fullName>
    </submittedName>
</protein>
<evidence type="ECO:0000313" key="3">
    <source>
        <dbReference type="Proteomes" id="UP000823736"/>
    </source>
</evidence>
<keyword evidence="1" id="KW-0812">Transmembrane</keyword>
<name>A0A8T4GT73_9EURY</name>
<sequence length="69" mass="6694">MLLTVGVGMVLQFAAPAAVVADADAAESLKTAVRFSLANPLGIVGFSLVAVGIAVAASLPGAALAATVW</sequence>